<organism evidence="1 2">
    <name type="scientific">Chondromyces apiculatus DSM 436</name>
    <dbReference type="NCBI Taxonomy" id="1192034"/>
    <lineage>
        <taxon>Bacteria</taxon>
        <taxon>Pseudomonadati</taxon>
        <taxon>Myxococcota</taxon>
        <taxon>Polyangia</taxon>
        <taxon>Polyangiales</taxon>
        <taxon>Polyangiaceae</taxon>
        <taxon>Chondromyces</taxon>
    </lineage>
</organism>
<sequence>MTKRLIRFARRAANWEGDVPVKELQRMEFRTKDGGPDLRPSVYELERVPESLPQTYAEHAHHIDPPRQALAIDVIDGTRPVQATPGKQEFAFIRDRHREVMLRDEYARQRLQEGDPEWNAVVEAPDAKPWLRKLKSS</sequence>
<name>A0A017SV75_9BACT</name>
<proteinExistence type="predicted"/>
<dbReference type="STRING" id="1192034.CAP_0405"/>
<accession>A0A017SV75</accession>
<dbReference type="OrthoDB" id="5516895at2"/>
<gene>
    <name evidence="1" type="ORF">CAP_0405</name>
</gene>
<comment type="caution">
    <text evidence="1">The sequence shown here is derived from an EMBL/GenBank/DDBJ whole genome shotgun (WGS) entry which is preliminary data.</text>
</comment>
<dbReference type="AlphaFoldDB" id="A0A017SV75"/>
<dbReference type="RefSeq" id="WP_044250806.1">
    <property type="nucleotide sequence ID" value="NZ_ASRX01000103.1"/>
</dbReference>
<evidence type="ECO:0000313" key="2">
    <source>
        <dbReference type="Proteomes" id="UP000019678"/>
    </source>
</evidence>
<protein>
    <submittedName>
        <fullName evidence="1">Uncharacterized protein</fullName>
    </submittedName>
</protein>
<reference evidence="1 2" key="1">
    <citation type="submission" date="2013-05" db="EMBL/GenBank/DDBJ databases">
        <title>Genome assembly of Chondromyces apiculatus DSM 436.</title>
        <authorList>
            <person name="Sharma G."/>
            <person name="Khatri I."/>
            <person name="Kaur C."/>
            <person name="Mayilraj S."/>
            <person name="Subramanian S."/>
        </authorList>
    </citation>
    <scope>NUCLEOTIDE SEQUENCE [LARGE SCALE GENOMIC DNA]</scope>
    <source>
        <strain evidence="1 2">DSM 436</strain>
    </source>
</reference>
<dbReference type="Proteomes" id="UP000019678">
    <property type="component" value="Unassembled WGS sequence"/>
</dbReference>
<evidence type="ECO:0000313" key="1">
    <source>
        <dbReference type="EMBL" id="EYF00652.1"/>
    </source>
</evidence>
<keyword evidence="2" id="KW-1185">Reference proteome</keyword>
<dbReference type="EMBL" id="ASRX01000103">
    <property type="protein sequence ID" value="EYF00652.1"/>
    <property type="molecule type" value="Genomic_DNA"/>
</dbReference>